<keyword evidence="2" id="KW-0611">Plant defense</keyword>
<organism evidence="5 6">
    <name type="scientific">Triticum urartu</name>
    <name type="common">Red wild einkorn</name>
    <name type="synonym">Crithodium urartu</name>
    <dbReference type="NCBI Taxonomy" id="4572"/>
    <lineage>
        <taxon>Eukaryota</taxon>
        <taxon>Viridiplantae</taxon>
        <taxon>Streptophyta</taxon>
        <taxon>Embryophyta</taxon>
        <taxon>Tracheophyta</taxon>
        <taxon>Spermatophyta</taxon>
        <taxon>Magnoliopsida</taxon>
        <taxon>Liliopsida</taxon>
        <taxon>Poales</taxon>
        <taxon>Poaceae</taxon>
        <taxon>BOP clade</taxon>
        <taxon>Pooideae</taxon>
        <taxon>Triticodae</taxon>
        <taxon>Triticeae</taxon>
        <taxon>Triticinae</taxon>
        <taxon>Triticum</taxon>
    </lineage>
</organism>
<dbReference type="InterPro" id="IPR027417">
    <property type="entry name" value="P-loop_NTPase"/>
</dbReference>
<evidence type="ECO:0000256" key="1">
    <source>
        <dbReference type="ARBA" id="ARBA00022737"/>
    </source>
</evidence>
<evidence type="ECO:0000313" key="6">
    <source>
        <dbReference type="Proteomes" id="UP000015106"/>
    </source>
</evidence>
<dbReference type="Gramene" id="TuG1812G0700004189.01.T01">
    <property type="protein sequence ID" value="TuG1812G0700004189.01.T01.cds276405"/>
    <property type="gene ID" value="TuG1812G0700004189.01"/>
</dbReference>
<dbReference type="InterPro" id="IPR044974">
    <property type="entry name" value="Disease_R_plants"/>
</dbReference>
<proteinExistence type="predicted"/>
<dbReference type="GO" id="GO:0043531">
    <property type="term" value="F:ADP binding"/>
    <property type="evidence" value="ECO:0007669"/>
    <property type="project" value="InterPro"/>
</dbReference>
<evidence type="ECO:0000313" key="5">
    <source>
        <dbReference type="EnsemblPlants" id="TuG1812G0700004189.01.T01.cds276405"/>
    </source>
</evidence>
<dbReference type="PANTHER" id="PTHR23155">
    <property type="entry name" value="DISEASE RESISTANCE PROTEIN RP"/>
    <property type="match status" value="1"/>
</dbReference>
<evidence type="ECO:0000256" key="2">
    <source>
        <dbReference type="ARBA" id="ARBA00022821"/>
    </source>
</evidence>
<feature type="domain" description="Disease resistance R13L4/SHOC-2-like LRR" evidence="4">
    <location>
        <begin position="236"/>
        <end position="289"/>
    </location>
</feature>
<dbReference type="GO" id="GO:0009626">
    <property type="term" value="P:plant-type hypersensitive response"/>
    <property type="evidence" value="ECO:0007669"/>
    <property type="project" value="UniProtKB-ARBA"/>
</dbReference>
<keyword evidence="6" id="KW-1185">Reference proteome</keyword>
<evidence type="ECO:0008006" key="7">
    <source>
        <dbReference type="Google" id="ProtNLM"/>
    </source>
</evidence>
<evidence type="ECO:0000259" key="4">
    <source>
        <dbReference type="Pfam" id="PF23598"/>
    </source>
</evidence>
<sequence length="289" mass="33293">MKPLSTADSKILFHQRIFGKGEKCSHKQLVEVSEKILMKCGGVPLAIITISSLLAERNDSAHWSKVYQSMGTGLENNPDVNDMRRILYVSYYYLPPHLKICLLFLSLYPEDCKFKRKYLIWKWVGEGFIQPEQGKSLYEVGEEYFDELINQSSIQPVSSKWDLHSAFSAGSKKKASYCRLHDMVLDLITCLSREENFMTTLGGQQYESVPGKIRRLSLHTSKQEDAKVLSTMNMSHVRSLTVFRKSFSPLPTLSSFPLLSALDLTNCKQVDDRHFMLICNMFHLRYLWL</sequence>
<dbReference type="GO" id="GO:0042742">
    <property type="term" value="P:defense response to bacterium"/>
    <property type="evidence" value="ECO:0007669"/>
    <property type="project" value="UniProtKB-ARBA"/>
</dbReference>
<reference evidence="5" key="3">
    <citation type="submission" date="2022-06" db="UniProtKB">
        <authorList>
            <consortium name="EnsemblPlants"/>
        </authorList>
    </citation>
    <scope>IDENTIFICATION</scope>
</reference>
<keyword evidence="1" id="KW-0677">Repeat</keyword>
<dbReference type="PANTHER" id="PTHR23155:SF1229">
    <property type="entry name" value="OS11G0550500 PROTEIN"/>
    <property type="match status" value="1"/>
</dbReference>
<dbReference type="InterPro" id="IPR036388">
    <property type="entry name" value="WH-like_DNA-bd_sf"/>
</dbReference>
<reference evidence="6" key="1">
    <citation type="journal article" date="2013" name="Nature">
        <title>Draft genome of the wheat A-genome progenitor Triticum urartu.</title>
        <authorList>
            <person name="Ling H.Q."/>
            <person name="Zhao S."/>
            <person name="Liu D."/>
            <person name="Wang J."/>
            <person name="Sun H."/>
            <person name="Zhang C."/>
            <person name="Fan H."/>
            <person name="Li D."/>
            <person name="Dong L."/>
            <person name="Tao Y."/>
            <person name="Gao C."/>
            <person name="Wu H."/>
            <person name="Li Y."/>
            <person name="Cui Y."/>
            <person name="Guo X."/>
            <person name="Zheng S."/>
            <person name="Wang B."/>
            <person name="Yu K."/>
            <person name="Liang Q."/>
            <person name="Yang W."/>
            <person name="Lou X."/>
            <person name="Chen J."/>
            <person name="Feng M."/>
            <person name="Jian J."/>
            <person name="Zhang X."/>
            <person name="Luo G."/>
            <person name="Jiang Y."/>
            <person name="Liu J."/>
            <person name="Wang Z."/>
            <person name="Sha Y."/>
            <person name="Zhang B."/>
            <person name="Wu H."/>
            <person name="Tang D."/>
            <person name="Shen Q."/>
            <person name="Xue P."/>
            <person name="Zou S."/>
            <person name="Wang X."/>
            <person name="Liu X."/>
            <person name="Wang F."/>
            <person name="Yang Y."/>
            <person name="An X."/>
            <person name="Dong Z."/>
            <person name="Zhang K."/>
            <person name="Zhang X."/>
            <person name="Luo M.C."/>
            <person name="Dvorak J."/>
            <person name="Tong Y."/>
            <person name="Wang J."/>
            <person name="Yang H."/>
            <person name="Li Z."/>
            <person name="Wang D."/>
            <person name="Zhang A."/>
            <person name="Wang J."/>
        </authorList>
    </citation>
    <scope>NUCLEOTIDE SEQUENCE</scope>
    <source>
        <strain evidence="6">cv. G1812</strain>
    </source>
</reference>
<feature type="domain" description="Disease resistance protein winged helix" evidence="3">
    <location>
        <begin position="107"/>
        <end position="188"/>
    </location>
</feature>
<dbReference type="Gene3D" id="1.10.10.10">
    <property type="entry name" value="Winged helix-like DNA-binding domain superfamily/Winged helix DNA-binding domain"/>
    <property type="match status" value="1"/>
</dbReference>
<dbReference type="AlphaFoldDB" id="A0A8R7R787"/>
<dbReference type="Pfam" id="PF23559">
    <property type="entry name" value="WHD_DRP"/>
    <property type="match status" value="1"/>
</dbReference>
<dbReference type="EnsemblPlants" id="TuG1812G0700004189.01.T01">
    <property type="protein sequence ID" value="TuG1812G0700004189.01.T01.cds276405"/>
    <property type="gene ID" value="TuG1812G0700004189.01"/>
</dbReference>
<dbReference type="SUPFAM" id="SSF52058">
    <property type="entry name" value="L domain-like"/>
    <property type="match status" value="1"/>
</dbReference>
<dbReference type="Proteomes" id="UP000015106">
    <property type="component" value="Chromosome 7"/>
</dbReference>
<dbReference type="InterPro" id="IPR058922">
    <property type="entry name" value="WHD_DRP"/>
</dbReference>
<reference evidence="5" key="2">
    <citation type="submission" date="2018-03" db="EMBL/GenBank/DDBJ databases">
        <title>The Triticum urartu genome reveals the dynamic nature of wheat genome evolution.</title>
        <authorList>
            <person name="Ling H."/>
            <person name="Ma B."/>
            <person name="Shi X."/>
            <person name="Liu H."/>
            <person name="Dong L."/>
            <person name="Sun H."/>
            <person name="Cao Y."/>
            <person name="Gao Q."/>
            <person name="Zheng S."/>
            <person name="Li Y."/>
            <person name="Yu Y."/>
            <person name="Du H."/>
            <person name="Qi M."/>
            <person name="Li Y."/>
            <person name="Yu H."/>
            <person name="Cui Y."/>
            <person name="Wang N."/>
            <person name="Chen C."/>
            <person name="Wu H."/>
            <person name="Zhao Y."/>
            <person name="Zhang J."/>
            <person name="Li Y."/>
            <person name="Zhou W."/>
            <person name="Zhang B."/>
            <person name="Hu W."/>
            <person name="Eijk M."/>
            <person name="Tang J."/>
            <person name="Witsenboer H."/>
            <person name="Zhao S."/>
            <person name="Li Z."/>
            <person name="Zhang A."/>
            <person name="Wang D."/>
            <person name="Liang C."/>
        </authorList>
    </citation>
    <scope>NUCLEOTIDE SEQUENCE [LARGE SCALE GENOMIC DNA]</scope>
    <source>
        <strain evidence="5">cv. G1812</strain>
    </source>
</reference>
<evidence type="ECO:0000259" key="3">
    <source>
        <dbReference type="Pfam" id="PF23559"/>
    </source>
</evidence>
<dbReference type="Pfam" id="PF23598">
    <property type="entry name" value="LRR_14"/>
    <property type="match status" value="1"/>
</dbReference>
<protein>
    <recommendedName>
        <fullName evidence="7">NB-ARC domain-containing protein</fullName>
    </recommendedName>
</protein>
<dbReference type="GO" id="GO:0002758">
    <property type="term" value="P:innate immune response-activating signaling pathway"/>
    <property type="evidence" value="ECO:0007669"/>
    <property type="project" value="UniProtKB-ARBA"/>
</dbReference>
<name>A0A8R7R787_TRIUA</name>
<dbReference type="InterPro" id="IPR042197">
    <property type="entry name" value="Apaf_helical"/>
</dbReference>
<accession>A0A8R7R787</accession>
<dbReference type="InterPro" id="IPR055414">
    <property type="entry name" value="LRR_R13L4/SHOC2-like"/>
</dbReference>
<dbReference type="SUPFAM" id="SSF52540">
    <property type="entry name" value="P-loop containing nucleoside triphosphate hydrolases"/>
    <property type="match status" value="1"/>
</dbReference>
<dbReference type="FunFam" id="1.10.10.10:FF:000322">
    <property type="entry name" value="Probable disease resistance protein At1g63360"/>
    <property type="match status" value="1"/>
</dbReference>
<dbReference type="Gene3D" id="1.10.8.430">
    <property type="entry name" value="Helical domain of apoptotic protease-activating factors"/>
    <property type="match status" value="1"/>
</dbReference>